<dbReference type="EMBL" id="MPUH01000276">
    <property type="protein sequence ID" value="OMJ84232.1"/>
    <property type="molecule type" value="Genomic_DNA"/>
</dbReference>
<evidence type="ECO:0000256" key="1">
    <source>
        <dbReference type="ARBA" id="ARBA00038097"/>
    </source>
</evidence>
<dbReference type="GO" id="GO:0006654">
    <property type="term" value="P:phosphatidic acid biosynthetic process"/>
    <property type="evidence" value="ECO:0007669"/>
    <property type="project" value="TreeGrafter"/>
</dbReference>
<feature type="domain" description="AB hydrolase-1" evidence="2">
    <location>
        <begin position="52"/>
        <end position="311"/>
    </location>
</feature>
<dbReference type="SUPFAM" id="SSF53474">
    <property type="entry name" value="alpha/beta-Hydrolases"/>
    <property type="match status" value="1"/>
</dbReference>
<evidence type="ECO:0000313" key="4">
    <source>
        <dbReference type="Proteomes" id="UP000187209"/>
    </source>
</evidence>
<dbReference type="AlphaFoldDB" id="A0A1R2C5C8"/>
<gene>
    <name evidence="3" type="ORF">SteCoe_14720</name>
</gene>
<dbReference type="Gene3D" id="3.40.50.1820">
    <property type="entry name" value="alpha/beta hydrolase"/>
    <property type="match status" value="1"/>
</dbReference>
<name>A0A1R2C5C8_9CILI</name>
<dbReference type="PRINTS" id="PR00111">
    <property type="entry name" value="ABHYDROLASE"/>
</dbReference>
<dbReference type="PANTHER" id="PTHR42886">
    <property type="entry name" value="RE40534P-RELATED"/>
    <property type="match status" value="1"/>
</dbReference>
<sequence>MSRCSLMHERLEGAEQELIRLSGVEVEAIRINLESFGGYSIFGLKCGDQSSPPLILLHGYLGTSIIFYKLLKDLAAHYMVYCLDLMGMGRSSRPEFTAKGREEAEMFFIQPLEQCRKQLEIEQMILAGHSFGGYVAGCYCDCYPERVSKLILISAIGIPNPPMETKAWLKGLSWRFRTMVKFANYLVKKGVTPASMLRKLGPFTGRFVRGYLKKRWKTLSKEEMGYMEIYLEHVNLYPGSGEYALKELFVEGGFAIAPLCARIVNTPTIFIYGDKDWMDPEGAIMNAEYNHQKVIRKIISNSGHHMYIDNPQELTEKIISALTELD</sequence>
<evidence type="ECO:0000259" key="2">
    <source>
        <dbReference type="Pfam" id="PF00561"/>
    </source>
</evidence>
<protein>
    <recommendedName>
        <fullName evidence="2">AB hydrolase-1 domain-containing protein</fullName>
    </recommendedName>
</protein>
<evidence type="ECO:0000313" key="3">
    <source>
        <dbReference type="EMBL" id="OMJ84232.1"/>
    </source>
</evidence>
<dbReference type="GO" id="GO:0042171">
    <property type="term" value="F:lysophosphatidic acid acyltransferase activity"/>
    <property type="evidence" value="ECO:0007669"/>
    <property type="project" value="TreeGrafter"/>
</dbReference>
<dbReference type="PANTHER" id="PTHR42886:SF29">
    <property type="entry name" value="PUMMELIG, ISOFORM A"/>
    <property type="match status" value="1"/>
</dbReference>
<dbReference type="GO" id="GO:0052689">
    <property type="term" value="F:carboxylic ester hydrolase activity"/>
    <property type="evidence" value="ECO:0007669"/>
    <property type="project" value="TreeGrafter"/>
</dbReference>
<comment type="similarity">
    <text evidence="1">Belongs to the peptidase S33 family. ABHD4/ABHD5 subfamily.</text>
</comment>
<organism evidence="3 4">
    <name type="scientific">Stentor coeruleus</name>
    <dbReference type="NCBI Taxonomy" id="5963"/>
    <lineage>
        <taxon>Eukaryota</taxon>
        <taxon>Sar</taxon>
        <taxon>Alveolata</taxon>
        <taxon>Ciliophora</taxon>
        <taxon>Postciliodesmatophora</taxon>
        <taxon>Heterotrichea</taxon>
        <taxon>Heterotrichida</taxon>
        <taxon>Stentoridae</taxon>
        <taxon>Stentor</taxon>
    </lineage>
</organism>
<dbReference type="OrthoDB" id="430332at2759"/>
<keyword evidence="4" id="KW-1185">Reference proteome</keyword>
<accession>A0A1R2C5C8</accession>
<dbReference type="Pfam" id="PF00561">
    <property type="entry name" value="Abhydrolase_1"/>
    <property type="match status" value="1"/>
</dbReference>
<dbReference type="InterPro" id="IPR029058">
    <property type="entry name" value="AB_hydrolase_fold"/>
</dbReference>
<dbReference type="GO" id="GO:0055088">
    <property type="term" value="P:lipid homeostasis"/>
    <property type="evidence" value="ECO:0007669"/>
    <property type="project" value="TreeGrafter"/>
</dbReference>
<dbReference type="Proteomes" id="UP000187209">
    <property type="component" value="Unassembled WGS sequence"/>
</dbReference>
<proteinExistence type="inferred from homology"/>
<comment type="caution">
    <text evidence="3">The sequence shown here is derived from an EMBL/GenBank/DDBJ whole genome shotgun (WGS) entry which is preliminary data.</text>
</comment>
<reference evidence="3 4" key="1">
    <citation type="submission" date="2016-11" db="EMBL/GenBank/DDBJ databases">
        <title>The macronuclear genome of Stentor coeruleus: a giant cell with tiny introns.</title>
        <authorList>
            <person name="Slabodnick M."/>
            <person name="Ruby J.G."/>
            <person name="Reiff S.B."/>
            <person name="Swart E.C."/>
            <person name="Gosai S."/>
            <person name="Prabakaran S."/>
            <person name="Witkowska E."/>
            <person name="Larue G.E."/>
            <person name="Fisher S."/>
            <person name="Freeman R.M."/>
            <person name="Gunawardena J."/>
            <person name="Chu W."/>
            <person name="Stover N.A."/>
            <person name="Gregory B.D."/>
            <person name="Nowacki M."/>
            <person name="Derisi J."/>
            <person name="Roy S.W."/>
            <person name="Marshall W.F."/>
            <person name="Sood P."/>
        </authorList>
    </citation>
    <scope>NUCLEOTIDE SEQUENCE [LARGE SCALE GENOMIC DNA]</scope>
    <source>
        <strain evidence="3">WM001</strain>
    </source>
</reference>
<dbReference type="InterPro" id="IPR000073">
    <property type="entry name" value="AB_hydrolase_1"/>
</dbReference>